<name>A0A9Q0MZH6_9DIPT</name>
<evidence type="ECO:0000313" key="3">
    <source>
        <dbReference type="EMBL" id="KAJ6640029.1"/>
    </source>
</evidence>
<sequence>MFEKTTDTESFESCRESPNQSAAFLNSPNIHQLQRQFVAPNNFLNAYDKENQIVGSHNYANVSQPQWQVGAPFDIPNVNQTQWQVGATYNIAHAFERQNQTVVSYNYANVRQPQWQVGATYNIAHAIERQDQIGVHCNNSTVHQPLGQIAASGNCPNVPEPQSNSADCPKFFDRENLPNLKELYGPVFDDCDEVRRKIREYRSPIHPNASMFARAINVHRERLYSFLRLKGFDNGATYELYPFAYYFFEMRRLDRQEEKSVHRLQSEKNFPGEKTTDTESFESCRESPNQSAAFLNSPNIHQLQRQFVAPNNFLNAYDKENQIVGSHNYANVSQPQWQVGAPFDIPNVNQTQWQVGATYNIAHAIERQEQIGVHCNNPTVHQPLGQIAASGNCPNVPEPQSNSADCPKFFDRQRLRHLRQLYGPVFEDCDDVRRKIREYHSCICRNALEFARAINVPLESLGDFLDLRRQGFDDGADSIFIGIVCGKEYVRGLFKILLSISDVIEKRLFANRFDEYLCSCPPPNGHVWWCLKPASRKKWI</sequence>
<feature type="domain" description="DUF7726" evidence="2">
    <location>
        <begin position="186"/>
        <end position="254"/>
    </location>
</feature>
<proteinExistence type="predicted"/>
<dbReference type="PANTHER" id="PTHR42339">
    <property type="entry name" value="HISTONE H1"/>
    <property type="match status" value="1"/>
</dbReference>
<feature type="compositionally biased region" description="Basic and acidic residues" evidence="1">
    <location>
        <begin position="1"/>
        <end position="15"/>
    </location>
</feature>
<feature type="region of interest" description="Disordered" evidence="1">
    <location>
        <begin position="262"/>
        <end position="281"/>
    </location>
</feature>
<dbReference type="AlphaFoldDB" id="A0A9Q0MZH6"/>
<evidence type="ECO:0000256" key="1">
    <source>
        <dbReference type="SAM" id="MobiDB-lite"/>
    </source>
</evidence>
<comment type="caution">
    <text evidence="3">The sequence shown here is derived from an EMBL/GenBank/DDBJ whole genome shotgun (WGS) entry which is preliminary data.</text>
</comment>
<accession>A0A9Q0MZH6</accession>
<dbReference type="Proteomes" id="UP001151699">
    <property type="component" value="Chromosome X"/>
</dbReference>
<protein>
    <recommendedName>
        <fullName evidence="2">DUF7726 domain-containing protein</fullName>
    </recommendedName>
</protein>
<dbReference type="InterPro" id="IPR056143">
    <property type="entry name" value="DUF7726"/>
</dbReference>
<organism evidence="3 4">
    <name type="scientific">Pseudolycoriella hygida</name>
    <dbReference type="NCBI Taxonomy" id="35572"/>
    <lineage>
        <taxon>Eukaryota</taxon>
        <taxon>Metazoa</taxon>
        <taxon>Ecdysozoa</taxon>
        <taxon>Arthropoda</taxon>
        <taxon>Hexapoda</taxon>
        <taxon>Insecta</taxon>
        <taxon>Pterygota</taxon>
        <taxon>Neoptera</taxon>
        <taxon>Endopterygota</taxon>
        <taxon>Diptera</taxon>
        <taxon>Nematocera</taxon>
        <taxon>Sciaroidea</taxon>
        <taxon>Sciaridae</taxon>
        <taxon>Pseudolycoriella</taxon>
    </lineage>
</organism>
<evidence type="ECO:0000259" key="2">
    <source>
        <dbReference type="Pfam" id="PF24852"/>
    </source>
</evidence>
<dbReference type="PANTHER" id="PTHR42339:SF1">
    <property type="entry name" value="HISTONE H1"/>
    <property type="match status" value="1"/>
</dbReference>
<gene>
    <name evidence="3" type="ORF">Bhyg_12778</name>
</gene>
<keyword evidence="4" id="KW-1185">Reference proteome</keyword>
<dbReference type="EMBL" id="WJQU01000003">
    <property type="protein sequence ID" value="KAJ6640029.1"/>
    <property type="molecule type" value="Genomic_DNA"/>
</dbReference>
<reference evidence="3" key="1">
    <citation type="submission" date="2022-07" db="EMBL/GenBank/DDBJ databases">
        <authorList>
            <person name="Trinca V."/>
            <person name="Uliana J.V.C."/>
            <person name="Torres T.T."/>
            <person name="Ward R.J."/>
            <person name="Monesi N."/>
        </authorList>
    </citation>
    <scope>NUCLEOTIDE SEQUENCE</scope>
    <source>
        <strain evidence="3">HSMRA1968</strain>
        <tissue evidence="3">Whole embryos</tissue>
    </source>
</reference>
<feature type="region of interest" description="Disordered" evidence="1">
    <location>
        <begin position="1"/>
        <end position="20"/>
    </location>
</feature>
<feature type="domain" description="DUF7726" evidence="2">
    <location>
        <begin position="424"/>
        <end position="478"/>
    </location>
</feature>
<evidence type="ECO:0000313" key="4">
    <source>
        <dbReference type="Proteomes" id="UP001151699"/>
    </source>
</evidence>
<dbReference type="Pfam" id="PF24852">
    <property type="entry name" value="DUF7726"/>
    <property type="match status" value="2"/>
</dbReference>